<feature type="transmembrane region" description="Helical" evidence="6">
    <location>
        <begin position="119"/>
        <end position="141"/>
    </location>
</feature>
<keyword evidence="4 6" id="KW-1133">Transmembrane helix</keyword>
<evidence type="ECO:0000256" key="1">
    <source>
        <dbReference type="ARBA" id="ARBA00004651"/>
    </source>
</evidence>
<feature type="transmembrane region" description="Helical" evidence="6">
    <location>
        <begin position="48"/>
        <end position="67"/>
    </location>
</feature>
<feature type="transmembrane region" description="Helical" evidence="6">
    <location>
        <begin position="16"/>
        <end position="36"/>
    </location>
</feature>
<organism evidence="7 8">
    <name type="scientific">Actinocorallia libanotica</name>
    <dbReference type="NCBI Taxonomy" id="46162"/>
    <lineage>
        <taxon>Bacteria</taxon>
        <taxon>Bacillati</taxon>
        <taxon>Actinomycetota</taxon>
        <taxon>Actinomycetes</taxon>
        <taxon>Streptosporangiales</taxon>
        <taxon>Thermomonosporaceae</taxon>
        <taxon>Actinocorallia</taxon>
    </lineage>
</organism>
<protein>
    <recommendedName>
        <fullName evidence="9">Cytochrome c oxidase assembly protein</fullName>
    </recommendedName>
</protein>
<evidence type="ECO:0000256" key="6">
    <source>
        <dbReference type="SAM" id="Phobius"/>
    </source>
</evidence>
<feature type="transmembrane region" description="Helical" evidence="6">
    <location>
        <begin position="79"/>
        <end position="99"/>
    </location>
</feature>
<dbReference type="InterPro" id="IPR019108">
    <property type="entry name" value="Caa3_assmbl_CtaG-rel"/>
</dbReference>
<keyword evidence="8" id="KW-1185">Reference proteome</keyword>
<comment type="caution">
    <text evidence="7">The sequence shown here is derived from an EMBL/GenBank/DDBJ whole genome shotgun (WGS) entry which is preliminary data.</text>
</comment>
<evidence type="ECO:0000256" key="4">
    <source>
        <dbReference type="ARBA" id="ARBA00022989"/>
    </source>
</evidence>
<evidence type="ECO:0000313" key="7">
    <source>
        <dbReference type="EMBL" id="GAA0950708.1"/>
    </source>
</evidence>
<evidence type="ECO:0008006" key="9">
    <source>
        <dbReference type="Google" id="ProtNLM"/>
    </source>
</evidence>
<sequence length="270" mass="28717">MGDGHRLPPPASPLQWAAALAMVAVVVVYLAAANRLRRRRDAWPWPRDLSFAAGGVAVAAVTVAPLPGGEFTAHMLQHLVIGMAGPLLLILARPVTLLLRTLPPGRTRRVLLAVVQSRIAAVLVFPPVAALIGVGGLWLMYRTPLLAFAHGRPLLEALLHLRVFAAGMLFTTALCRLDPMRHRYSLALRAGTLVVASAAHSVLAKSLWAAPPPGLAFTAADLQAGARLMYYGGDLVEVGLALVIVLGWYAESGRALQRERRRSDAVAGGV</sequence>
<feature type="transmembrane region" description="Helical" evidence="6">
    <location>
        <begin position="228"/>
        <end position="250"/>
    </location>
</feature>
<keyword evidence="2" id="KW-1003">Cell membrane</keyword>
<keyword evidence="5 6" id="KW-0472">Membrane</keyword>
<dbReference type="Proteomes" id="UP001500665">
    <property type="component" value="Unassembled WGS sequence"/>
</dbReference>
<dbReference type="EMBL" id="BAAAHH010000010">
    <property type="protein sequence ID" value="GAA0950708.1"/>
    <property type="molecule type" value="Genomic_DNA"/>
</dbReference>
<dbReference type="RefSeq" id="WP_344240965.1">
    <property type="nucleotide sequence ID" value="NZ_BAAAHH010000010.1"/>
</dbReference>
<evidence type="ECO:0000256" key="3">
    <source>
        <dbReference type="ARBA" id="ARBA00022692"/>
    </source>
</evidence>
<evidence type="ECO:0000313" key="8">
    <source>
        <dbReference type="Proteomes" id="UP001500665"/>
    </source>
</evidence>
<evidence type="ECO:0000256" key="5">
    <source>
        <dbReference type="ARBA" id="ARBA00023136"/>
    </source>
</evidence>
<feature type="transmembrane region" description="Helical" evidence="6">
    <location>
        <begin position="153"/>
        <end position="174"/>
    </location>
</feature>
<feature type="transmembrane region" description="Helical" evidence="6">
    <location>
        <begin position="186"/>
        <end position="208"/>
    </location>
</feature>
<gene>
    <name evidence="7" type="ORF">GCM10009550_29510</name>
</gene>
<name>A0ABN1R1X1_9ACTN</name>
<dbReference type="Pfam" id="PF09678">
    <property type="entry name" value="Caa3_CtaG"/>
    <property type="match status" value="1"/>
</dbReference>
<proteinExistence type="predicted"/>
<keyword evidence="3 6" id="KW-0812">Transmembrane</keyword>
<reference evidence="7 8" key="1">
    <citation type="journal article" date="2019" name="Int. J. Syst. Evol. Microbiol.">
        <title>The Global Catalogue of Microorganisms (GCM) 10K type strain sequencing project: providing services to taxonomists for standard genome sequencing and annotation.</title>
        <authorList>
            <consortium name="The Broad Institute Genomics Platform"/>
            <consortium name="The Broad Institute Genome Sequencing Center for Infectious Disease"/>
            <person name="Wu L."/>
            <person name="Ma J."/>
        </authorList>
    </citation>
    <scope>NUCLEOTIDE SEQUENCE [LARGE SCALE GENOMIC DNA]</scope>
    <source>
        <strain evidence="7 8">JCM 10696</strain>
    </source>
</reference>
<accession>A0ABN1R1X1</accession>
<evidence type="ECO:0000256" key="2">
    <source>
        <dbReference type="ARBA" id="ARBA00022475"/>
    </source>
</evidence>
<comment type="subcellular location">
    <subcellularLocation>
        <location evidence="1">Cell membrane</location>
        <topology evidence="1">Multi-pass membrane protein</topology>
    </subcellularLocation>
</comment>